<dbReference type="GO" id="GO:0008686">
    <property type="term" value="F:3,4-dihydroxy-2-butanone-4-phosphate synthase activity"/>
    <property type="evidence" value="ECO:0007669"/>
    <property type="project" value="UniProtKB-EC"/>
</dbReference>
<comment type="catalytic activity">
    <reaction evidence="10 11">
        <text>D-ribulose 5-phosphate = (2S)-2-hydroxy-3-oxobutyl phosphate + formate + H(+)</text>
        <dbReference type="Rhea" id="RHEA:18457"/>
        <dbReference type="ChEBI" id="CHEBI:15378"/>
        <dbReference type="ChEBI" id="CHEBI:15740"/>
        <dbReference type="ChEBI" id="CHEBI:58121"/>
        <dbReference type="ChEBI" id="CHEBI:58830"/>
        <dbReference type="EC" id="4.1.99.12"/>
    </reaction>
</comment>
<comment type="subunit">
    <text evidence="10 11">Homodimer.</text>
</comment>
<comment type="caution">
    <text evidence="12">The sequence shown here is derived from an EMBL/GenBank/DDBJ whole genome shotgun (WGS) entry which is preliminary data.</text>
</comment>
<dbReference type="RefSeq" id="WP_215820162.1">
    <property type="nucleotide sequence ID" value="NZ_JAGSOY010000028.1"/>
</dbReference>
<name>A0ABS5ZDG0_9GAMM</name>
<evidence type="ECO:0000313" key="13">
    <source>
        <dbReference type="Proteomes" id="UP000690515"/>
    </source>
</evidence>
<feature type="site" description="Essential for catalytic activity" evidence="10">
    <location>
        <position position="136"/>
    </location>
</feature>
<comment type="pathway">
    <text evidence="2 10 11">Cofactor biosynthesis; riboflavin biosynthesis; 2-hydroxy-3-oxobutyl phosphate from D-ribulose 5-phosphate: step 1/1.</text>
</comment>
<dbReference type="Proteomes" id="UP000690515">
    <property type="component" value="Unassembled WGS sequence"/>
</dbReference>
<dbReference type="Pfam" id="PF00926">
    <property type="entry name" value="DHBP_synthase"/>
    <property type="match status" value="1"/>
</dbReference>
<reference evidence="12 13" key="1">
    <citation type="submission" date="2021-04" db="EMBL/GenBank/DDBJ databases">
        <authorList>
            <person name="Pira H."/>
            <person name="Risdian C."/>
            <person name="Wink J."/>
        </authorList>
    </citation>
    <scope>NUCLEOTIDE SEQUENCE [LARGE SCALE GENOMIC DNA]</scope>
    <source>
        <strain evidence="12 13">WH53</strain>
    </source>
</reference>
<feature type="binding site" evidence="10">
    <location>
        <position position="42"/>
    </location>
    <ligand>
        <name>D-ribulose 5-phosphate</name>
        <dbReference type="ChEBI" id="CHEBI:58121"/>
    </ligand>
</feature>
<accession>A0ABS5ZDG0</accession>
<dbReference type="InterPro" id="IPR017945">
    <property type="entry name" value="DHBP_synth_RibB-like_a/b_dom"/>
</dbReference>
<keyword evidence="13" id="KW-1185">Reference proteome</keyword>
<feature type="binding site" evidence="10">
    <location>
        <position position="38"/>
    </location>
    <ligand>
        <name>Mg(2+)</name>
        <dbReference type="ChEBI" id="CHEBI:18420"/>
        <label>2</label>
    </ligand>
</feature>
<comment type="function">
    <text evidence="1 10 11">Catalyzes the conversion of D-ribulose 5-phosphate to formate and 3,4-dihydroxy-2-butanone 4-phosphate.</text>
</comment>
<evidence type="ECO:0000256" key="10">
    <source>
        <dbReference type="HAMAP-Rule" id="MF_00180"/>
    </source>
</evidence>
<dbReference type="HAMAP" id="MF_00180">
    <property type="entry name" value="RibB"/>
    <property type="match status" value="1"/>
</dbReference>
<evidence type="ECO:0000256" key="1">
    <source>
        <dbReference type="ARBA" id="ARBA00002284"/>
    </source>
</evidence>
<proteinExistence type="inferred from homology"/>
<keyword evidence="7 10" id="KW-0460">Magnesium</keyword>
<comment type="cofactor">
    <cofactor evidence="10 11">
        <name>Mg(2+)</name>
        <dbReference type="ChEBI" id="CHEBI:18420"/>
    </cofactor>
    <cofactor evidence="10 11">
        <name>Mn(2+)</name>
        <dbReference type="ChEBI" id="CHEBI:29035"/>
    </cofactor>
    <text evidence="10 11">Binds 2 divalent metal cations per subunit. Magnesium or manganese.</text>
</comment>
<organism evidence="12 13">
    <name type="scientific">Zooshikella harenae</name>
    <dbReference type="NCBI Taxonomy" id="2827238"/>
    <lineage>
        <taxon>Bacteria</taxon>
        <taxon>Pseudomonadati</taxon>
        <taxon>Pseudomonadota</taxon>
        <taxon>Gammaproteobacteria</taxon>
        <taxon>Oceanospirillales</taxon>
        <taxon>Zooshikellaceae</taxon>
        <taxon>Zooshikella</taxon>
    </lineage>
</organism>
<keyword evidence="8 10" id="KW-0464">Manganese</keyword>
<evidence type="ECO:0000256" key="5">
    <source>
        <dbReference type="ARBA" id="ARBA00022619"/>
    </source>
</evidence>
<keyword evidence="5 10" id="KW-0686">Riboflavin biosynthesis</keyword>
<dbReference type="NCBIfam" id="TIGR00506">
    <property type="entry name" value="ribB"/>
    <property type="match status" value="1"/>
</dbReference>
<dbReference type="EMBL" id="JAGSOY010000028">
    <property type="protein sequence ID" value="MBU2712000.1"/>
    <property type="molecule type" value="Genomic_DNA"/>
</dbReference>
<evidence type="ECO:0000256" key="3">
    <source>
        <dbReference type="ARBA" id="ARBA00012153"/>
    </source>
</evidence>
<gene>
    <name evidence="10 12" type="primary">ribB</name>
    <name evidence="12" type="ORF">KCG35_13095</name>
</gene>
<evidence type="ECO:0000256" key="6">
    <source>
        <dbReference type="ARBA" id="ARBA00022723"/>
    </source>
</evidence>
<keyword evidence="9 10" id="KW-0456">Lyase</keyword>
<comment type="similarity">
    <text evidence="10 11">Belongs to the DHBP synthase family.</text>
</comment>
<dbReference type="Gene3D" id="3.90.870.10">
    <property type="entry name" value="DHBP synthase"/>
    <property type="match status" value="1"/>
</dbReference>
<dbReference type="EC" id="4.1.99.12" evidence="3 10"/>
<evidence type="ECO:0000256" key="9">
    <source>
        <dbReference type="ARBA" id="ARBA00023239"/>
    </source>
</evidence>
<evidence type="ECO:0000256" key="11">
    <source>
        <dbReference type="RuleBase" id="RU003843"/>
    </source>
</evidence>
<evidence type="ECO:0000256" key="7">
    <source>
        <dbReference type="ARBA" id="ARBA00022842"/>
    </source>
</evidence>
<dbReference type="InterPro" id="IPR000422">
    <property type="entry name" value="DHBP_synthase_RibB"/>
</dbReference>
<feature type="site" description="Essential for catalytic activity" evidence="10">
    <location>
        <position position="174"/>
    </location>
</feature>
<dbReference type="SUPFAM" id="SSF55821">
    <property type="entry name" value="YrdC/RibB"/>
    <property type="match status" value="1"/>
</dbReference>
<evidence type="ECO:0000256" key="4">
    <source>
        <dbReference type="ARBA" id="ARBA00018836"/>
    </source>
</evidence>
<protein>
    <recommendedName>
        <fullName evidence="4 10">3,4-dihydroxy-2-butanone 4-phosphate synthase</fullName>
        <shortName evidence="10 11">DHBP synthase</shortName>
        <ecNumber evidence="3 10">4.1.99.12</ecNumber>
    </recommendedName>
</protein>
<evidence type="ECO:0000256" key="2">
    <source>
        <dbReference type="ARBA" id="ARBA00004904"/>
    </source>
</evidence>
<sequence length="218" mass="23819">MNQSFENSLNHSIQRVEQALLALQQGQGVLVVDDNDRENEADLIFAAESLTETQMAMLIRDCSGIVCLCLTDKKLQALNLPMMVENNTSHYGTGFTITIEAAEGVTTGVSAADRVQTIKTAIADNAKPSDLKRPGHVFPLRAQAGGVLSRRGHTEGVIDLMSLAKLKPAGVLCELMNDDGTMAKQDDILRYSKAYNLPIVSIEDIVRYRQNNVMQEAV</sequence>
<keyword evidence="6 10" id="KW-0479">Metal-binding</keyword>
<dbReference type="PANTHER" id="PTHR21327">
    <property type="entry name" value="GTP CYCLOHYDROLASE II-RELATED"/>
    <property type="match status" value="1"/>
</dbReference>
<dbReference type="PANTHER" id="PTHR21327:SF38">
    <property type="entry name" value="3,4-DIHYDROXY-2-BUTANONE 4-PHOSPHATE SYNTHASE"/>
    <property type="match status" value="1"/>
</dbReference>
<evidence type="ECO:0000256" key="8">
    <source>
        <dbReference type="ARBA" id="ARBA00023211"/>
    </source>
</evidence>
<evidence type="ECO:0000313" key="12">
    <source>
        <dbReference type="EMBL" id="MBU2712000.1"/>
    </source>
</evidence>
<feature type="binding site" evidence="10">
    <location>
        <position position="153"/>
    </location>
    <ligand>
        <name>Mg(2+)</name>
        <dbReference type="ChEBI" id="CHEBI:18420"/>
        <label>2</label>
    </ligand>
</feature>
<feature type="binding site" evidence="10">
    <location>
        <begin position="150"/>
        <end position="154"/>
    </location>
    <ligand>
        <name>D-ribulose 5-phosphate</name>
        <dbReference type="ChEBI" id="CHEBI:58121"/>
    </ligand>
</feature>
<feature type="binding site" evidence="10">
    <location>
        <position position="38"/>
    </location>
    <ligand>
        <name>Mg(2+)</name>
        <dbReference type="ChEBI" id="CHEBI:18420"/>
        <label>1</label>
    </ligand>
</feature>
<feature type="binding site" evidence="10">
    <location>
        <begin position="37"/>
        <end position="38"/>
    </location>
    <ligand>
        <name>D-ribulose 5-phosphate</name>
        <dbReference type="ChEBI" id="CHEBI:58121"/>
    </ligand>
</feature>